<proteinExistence type="inferred from homology"/>
<feature type="signal peptide" evidence="14">
    <location>
        <begin position="1"/>
        <end position="29"/>
    </location>
</feature>
<evidence type="ECO:0000259" key="15">
    <source>
        <dbReference type="Pfam" id="PF00593"/>
    </source>
</evidence>
<dbReference type="RefSeq" id="WP_272744193.1">
    <property type="nucleotide sequence ID" value="NZ_JAQQKV010000001.1"/>
</dbReference>
<comment type="similarity">
    <text evidence="11 13">Belongs to the TonB-dependent receptor family.</text>
</comment>
<dbReference type="PROSITE" id="PS00430">
    <property type="entry name" value="TONB_DEPENDENT_REC_1"/>
    <property type="match status" value="1"/>
</dbReference>
<evidence type="ECO:0000256" key="6">
    <source>
        <dbReference type="ARBA" id="ARBA00023004"/>
    </source>
</evidence>
<dbReference type="PANTHER" id="PTHR32552">
    <property type="entry name" value="FERRICHROME IRON RECEPTOR-RELATED"/>
    <property type="match status" value="1"/>
</dbReference>
<dbReference type="InterPro" id="IPR010916">
    <property type="entry name" value="TonB_box_CS"/>
</dbReference>
<comment type="caution">
    <text evidence="17">The sequence shown here is derived from an EMBL/GenBank/DDBJ whole genome shotgun (WGS) entry which is preliminary data.</text>
</comment>
<dbReference type="PROSITE" id="PS52016">
    <property type="entry name" value="TONB_DEPENDENT_REC_3"/>
    <property type="match status" value="1"/>
</dbReference>
<gene>
    <name evidence="17" type="ORF">PQU98_07040</name>
</gene>
<evidence type="ECO:0000256" key="3">
    <source>
        <dbReference type="ARBA" id="ARBA00022452"/>
    </source>
</evidence>
<keyword evidence="7" id="KW-0406">Ion transport</keyword>
<dbReference type="SUPFAM" id="SSF56935">
    <property type="entry name" value="Porins"/>
    <property type="match status" value="1"/>
</dbReference>
<keyword evidence="10 11" id="KW-0998">Cell outer membrane</keyword>
<name>A0ABT5HI05_9CAUL</name>
<evidence type="ECO:0000256" key="11">
    <source>
        <dbReference type="PROSITE-ProRule" id="PRU01360"/>
    </source>
</evidence>
<evidence type="ECO:0000256" key="13">
    <source>
        <dbReference type="RuleBase" id="RU003357"/>
    </source>
</evidence>
<dbReference type="Proteomes" id="UP001218579">
    <property type="component" value="Unassembled WGS sequence"/>
</dbReference>
<evidence type="ECO:0000313" key="18">
    <source>
        <dbReference type="Proteomes" id="UP001218579"/>
    </source>
</evidence>
<protein>
    <submittedName>
        <fullName evidence="17">TonB-dependent receptor</fullName>
    </submittedName>
</protein>
<comment type="subcellular location">
    <subcellularLocation>
        <location evidence="1 11">Cell outer membrane</location>
        <topology evidence="1 11">Multi-pass membrane protein</topology>
    </subcellularLocation>
</comment>
<keyword evidence="2 11" id="KW-0813">Transport</keyword>
<keyword evidence="14" id="KW-0732">Signal</keyword>
<keyword evidence="18" id="KW-1185">Reference proteome</keyword>
<dbReference type="PANTHER" id="PTHR32552:SF81">
    <property type="entry name" value="TONB-DEPENDENT OUTER MEMBRANE RECEPTOR"/>
    <property type="match status" value="1"/>
</dbReference>
<evidence type="ECO:0000256" key="2">
    <source>
        <dbReference type="ARBA" id="ARBA00022448"/>
    </source>
</evidence>
<evidence type="ECO:0000313" key="17">
    <source>
        <dbReference type="EMBL" id="MDC7675876.1"/>
    </source>
</evidence>
<feature type="domain" description="TonB-dependent receptor plug" evidence="16">
    <location>
        <begin position="55"/>
        <end position="158"/>
    </location>
</feature>
<accession>A0ABT5HI05</accession>
<evidence type="ECO:0000256" key="8">
    <source>
        <dbReference type="ARBA" id="ARBA00023077"/>
    </source>
</evidence>
<evidence type="ECO:0000256" key="9">
    <source>
        <dbReference type="ARBA" id="ARBA00023136"/>
    </source>
</evidence>
<evidence type="ECO:0000256" key="5">
    <source>
        <dbReference type="ARBA" id="ARBA00022692"/>
    </source>
</evidence>
<keyword evidence="9 11" id="KW-0472">Membrane</keyword>
<dbReference type="InterPro" id="IPR012910">
    <property type="entry name" value="Plug_dom"/>
</dbReference>
<evidence type="ECO:0000256" key="4">
    <source>
        <dbReference type="ARBA" id="ARBA00022496"/>
    </source>
</evidence>
<dbReference type="InterPro" id="IPR036942">
    <property type="entry name" value="Beta-barrel_TonB_sf"/>
</dbReference>
<dbReference type="EMBL" id="JAQQKV010000001">
    <property type="protein sequence ID" value="MDC7675876.1"/>
    <property type="molecule type" value="Genomic_DNA"/>
</dbReference>
<sequence length="755" mass="83638">MRCNPSSLRTFRRALSAAFITGVSALPFAQVYAQDAAPAELETVVVTAQKRTQAVKDVPLAITAFSASDIDRENFTDFERLSTRTPGFFVQQSTDSSASFVMRGIEAGNAGAIAEPSISFFLNDVDTSRSRGLLKELFDVERVEVAKGPQGTLYGRGSEIGAVAVYTKKANTRLYDWNMEGQLGNYDLYSVGGMVNMPLIEDKLAVRVAARRREREGFQDILSASKPAGSDDLWAARVSLRYEASEALAFDLIVDHQADNDNATITKALSVASPGTDTNPFTTFDRNELPVPQQRRQTGVTLLGDWKLSDAWTLNSITGYREVTFQEAWDGDGTSYPFILPVNNPDNQWLTSQEFRFRYDNKGRFKSVFGVSFYKDRTKNELSFIINEQYLLAGFPRVLTPVTSFYGMPVTTGNQTDLYSALSRDSVSAYGNITFAATDRLVLDAGLRYTRDDATVRQRSTVSTIDGVRAIALPNGLSNSLGQTFSHSQTYGLTQPRLAVTYKINDAMNLYAGASKGIKAGYPQISFAAPVGGVAQPSYSEVKSEEVVNLEAGFKGNVAPRTYVEAIAFSYDYKDFQTRSQDLTKGTINAGKASAYGLELLGRTKITPELSLNGSYTYLHTQYDEFYEVVGGALVDYSGHKFRLAPEHTYSVSADYRRPIGQNWRGYGNVNYSWKSDYFFNNDNLTIERQEAFGLTDLRLGVERQDGTLRFEAYAENLFDTQWYRDVGNTGKSFGISTVIPAAPRFFGVRLTVSK</sequence>
<keyword evidence="17" id="KW-0675">Receptor</keyword>
<dbReference type="InterPro" id="IPR039426">
    <property type="entry name" value="TonB-dep_rcpt-like"/>
</dbReference>
<dbReference type="Pfam" id="PF00593">
    <property type="entry name" value="TonB_dep_Rec_b-barrel"/>
    <property type="match status" value="1"/>
</dbReference>
<feature type="chain" id="PRO_5045525748" evidence="14">
    <location>
        <begin position="30"/>
        <end position="755"/>
    </location>
</feature>
<evidence type="ECO:0000256" key="12">
    <source>
        <dbReference type="PROSITE-ProRule" id="PRU10143"/>
    </source>
</evidence>
<dbReference type="Gene3D" id="2.40.170.20">
    <property type="entry name" value="TonB-dependent receptor, beta-barrel domain"/>
    <property type="match status" value="1"/>
</dbReference>
<keyword evidence="4" id="KW-0410">Iron transport</keyword>
<keyword evidence="3 11" id="KW-1134">Transmembrane beta strand</keyword>
<organism evidence="17 18">
    <name type="scientific">Asticcacaulis machinosus</name>
    <dbReference type="NCBI Taxonomy" id="2984211"/>
    <lineage>
        <taxon>Bacteria</taxon>
        <taxon>Pseudomonadati</taxon>
        <taxon>Pseudomonadota</taxon>
        <taxon>Alphaproteobacteria</taxon>
        <taxon>Caulobacterales</taxon>
        <taxon>Caulobacteraceae</taxon>
        <taxon>Asticcacaulis</taxon>
    </lineage>
</organism>
<keyword evidence="8 12" id="KW-0798">TonB box</keyword>
<evidence type="ECO:0000256" key="7">
    <source>
        <dbReference type="ARBA" id="ARBA00023065"/>
    </source>
</evidence>
<evidence type="ECO:0000259" key="16">
    <source>
        <dbReference type="Pfam" id="PF07715"/>
    </source>
</evidence>
<dbReference type="Pfam" id="PF07715">
    <property type="entry name" value="Plug"/>
    <property type="match status" value="1"/>
</dbReference>
<evidence type="ECO:0000256" key="14">
    <source>
        <dbReference type="SAM" id="SignalP"/>
    </source>
</evidence>
<keyword evidence="5 11" id="KW-0812">Transmembrane</keyword>
<evidence type="ECO:0000256" key="10">
    <source>
        <dbReference type="ARBA" id="ARBA00023237"/>
    </source>
</evidence>
<keyword evidence="6" id="KW-0408">Iron</keyword>
<feature type="short sequence motif" description="TonB box" evidence="12">
    <location>
        <begin position="43"/>
        <end position="49"/>
    </location>
</feature>
<dbReference type="InterPro" id="IPR000531">
    <property type="entry name" value="Beta-barrel_TonB"/>
</dbReference>
<feature type="domain" description="TonB-dependent receptor-like beta-barrel" evidence="15">
    <location>
        <begin position="262"/>
        <end position="718"/>
    </location>
</feature>
<reference evidence="17 18" key="1">
    <citation type="submission" date="2023-01" db="EMBL/GenBank/DDBJ databases">
        <title>Novel species of the genus Asticcacaulis isolated from rivers.</title>
        <authorList>
            <person name="Lu H."/>
        </authorList>
    </citation>
    <scope>NUCLEOTIDE SEQUENCE [LARGE SCALE GENOMIC DNA]</scope>
    <source>
        <strain evidence="17 18">LKC15W</strain>
    </source>
</reference>
<evidence type="ECO:0000256" key="1">
    <source>
        <dbReference type="ARBA" id="ARBA00004571"/>
    </source>
</evidence>